<dbReference type="AlphaFoldDB" id="A0ABD2CTV6"/>
<dbReference type="Proteomes" id="UP001607303">
    <property type="component" value="Unassembled WGS sequence"/>
</dbReference>
<dbReference type="InterPro" id="IPR012677">
    <property type="entry name" value="Nucleotide-bd_a/b_plait_sf"/>
</dbReference>
<evidence type="ECO:0000256" key="1">
    <source>
        <dbReference type="ARBA" id="ARBA00008209"/>
    </source>
</evidence>
<protein>
    <submittedName>
        <fullName evidence="2">Protein sarah isoform X3</fullName>
    </submittedName>
</protein>
<dbReference type="CDD" id="cd12434">
    <property type="entry name" value="RRM_RCAN_like"/>
    <property type="match status" value="1"/>
</dbReference>
<sequence>MNSYNRYYKILQKKQIYTKICVHLGVVISMVTNEKEGYDDNKMEVTMEEKDSTDVLGDEESEETENIIINEVDGLPNLHPNYEQLELDFEGEKGHGCLNSRSIDELVHDEDLPTSVIVTNVDPGVFKVDELKSGIENLFKQFGEDATFQYFKSFRRMRVNYNSPSAAASARIQLHQTHFGETDINCYFAQPVTPIDMEDQHLQPPALTKQFLISPPSSPPVGWEPREENEPLVNHDLLAAIANLSAGGSHELHPGGSGQPGIVVHVCETENPMKSGPRIQHTRCPEH</sequence>
<dbReference type="SUPFAM" id="SSF54928">
    <property type="entry name" value="RNA-binding domain, RBD"/>
    <property type="match status" value="1"/>
</dbReference>
<comment type="caution">
    <text evidence="2">The sequence shown here is derived from an EMBL/GenBank/DDBJ whole genome shotgun (WGS) entry which is preliminary data.</text>
</comment>
<organism evidence="2 3">
    <name type="scientific">Vespula maculifrons</name>
    <name type="common">Eastern yellow jacket</name>
    <name type="synonym">Wasp</name>
    <dbReference type="NCBI Taxonomy" id="7453"/>
    <lineage>
        <taxon>Eukaryota</taxon>
        <taxon>Metazoa</taxon>
        <taxon>Ecdysozoa</taxon>
        <taxon>Arthropoda</taxon>
        <taxon>Hexapoda</taxon>
        <taxon>Insecta</taxon>
        <taxon>Pterygota</taxon>
        <taxon>Neoptera</taxon>
        <taxon>Endopterygota</taxon>
        <taxon>Hymenoptera</taxon>
        <taxon>Apocrita</taxon>
        <taxon>Aculeata</taxon>
        <taxon>Vespoidea</taxon>
        <taxon>Vespidae</taxon>
        <taxon>Vespinae</taxon>
        <taxon>Vespula</taxon>
    </lineage>
</organism>
<dbReference type="GO" id="GO:0007617">
    <property type="term" value="P:mating behavior"/>
    <property type="evidence" value="ECO:0007669"/>
    <property type="project" value="UniProtKB-ARBA"/>
</dbReference>
<reference evidence="2 3" key="1">
    <citation type="journal article" date="2024" name="Ann. Entomol. Soc. Am.">
        <title>Genomic analyses of the southern and eastern yellowjacket wasps (Hymenoptera: Vespidae) reveal evolutionary signatures of social life.</title>
        <authorList>
            <person name="Catto M.A."/>
            <person name="Caine P.B."/>
            <person name="Orr S.E."/>
            <person name="Hunt B.G."/>
            <person name="Goodisman M.A.D."/>
        </authorList>
    </citation>
    <scope>NUCLEOTIDE SEQUENCE [LARGE SCALE GENOMIC DNA]</scope>
    <source>
        <strain evidence="2">232</strain>
        <tissue evidence="2">Head and thorax</tissue>
    </source>
</reference>
<dbReference type="InterPro" id="IPR035979">
    <property type="entry name" value="RBD_domain_sf"/>
</dbReference>
<dbReference type="EMBL" id="JAYRBN010000031">
    <property type="protein sequence ID" value="KAL2748522.1"/>
    <property type="molecule type" value="Genomic_DNA"/>
</dbReference>
<keyword evidence="3" id="KW-1185">Reference proteome</keyword>
<comment type="similarity">
    <text evidence="1">Belongs to the RCAN family.</text>
</comment>
<name>A0ABD2CTV6_VESMC</name>
<dbReference type="FunFam" id="3.30.70.330:FF:000092">
    <property type="entry name" value="Calcipressin-2 isoform 2"/>
    <property type="match status" value="1"/>
</dbReference>
<dbReference type="Pfam" id="PF04847">
    <property type="entry name" value="Calcipressin"/>
    <property type="match status" value="1"/>
</dbReference>
<dbReference type="Gene3D" id="3.30.70.330">
    <property type="match status" value="1"/>
</dbReference>
<dbReference type="PANTHER" id="PTHR10300:SF14">
    <property type="entry name" value="PROTEIN SARAH"/>
    <property type="match status" value="1"/>
</dbReference>
<gene>
    <name evidence="2" type="ORF">V1477_003165</name>
</gene>
<evidence type="ECO:0000313" key="2">
    <source>
        <dbReference type="EMBL" id="KAL2748522.1"/>
    </source>
</evidence>
<accession>A0ABD2CTV6</accession>
<evidence type="ECO:0000313" key="3">
    <source>
        <dbReference type="Proteomes" id="UP001607303"/>
    </source>
</evidence>
<dbReference type="PANTHER" id="PTHR10300">
    <property type="entry name" value="CALCIPRESSIN"/>
    <property type="match status" value="1"/>
</dbReference>
<proteinExistence type="inferred from homology"/>
<dbReference type="InterPro" id="IPR006931">
    <property type="entry name" value="Calcipressin"/>
</dbReference>